<dbReference type="SMART" id="SM00871">
    <property type="entry name" value="AraC_E_bind"/>
    <property type="match status" value="1"/>
</dbReference>
<sequence length="296" mass="34358">MGKKLKWGLVLLIPIGLLYYLFWHPFDYQVGFTTQTTTGTLNQTIKLWNQTQKNGKIIAQKGLNELTQEIQVGDSIHRYHWQIQRKTDTTLYVRVRVTDTENSISNRLALPFGKTDFKTGVIQKVTDFNTALNEHLDKIDVRVNGPAEIESMFCAYIPLEGKQLSKAREMMQYYPLLSNFVIENGLETSGIPFVEVSHWDPLTEDIKYNFCYPISPTVALPQHPTIKYKRIHAKKALKATYHGNYITSDRAWYALLEYAEKQGLEIAKQPIEYFFNNPNIDIDEKKWKAEIFMPLK</sequence>
<keyword evidence="4" id="KW-1185">Reference proteome</keyword>
<protein>
    <recommendedName>
        <fullName evidence="2">AraC effector-binding domain-containing protein</fullName>
    </recommendedName>
</protein>
<evidence type="ECO:0000313" key="3">
    <source>
        <dbReference type="EMBL" id="PCE65959.1"/>
    </source>
</evidence>
<dbReference type="Gene3D" id="3.20.80.10">
    <property type="entry name" value="Regulatory factor, effector binding domain"/>
    <property type="match status" value="1"/>
</dbReference>
<keyword evidence="1" id="KW-0812">Transmembrane</keyword>
<dbReference type="InterPro" id="IPR010499">
    <property type="entry name" value="AraC_E-bd"/>
</dbReference>
<dbReference type="OrthoDB" id="1421367at2"/>
<dbReference type="EMBL" id="NBWU01000001">
    <property type="protein sequence ID" value="PCE65959.1"/>
    <property type="molecule type" value="Genomic_DNA"/>
</dbReference>
<keyword evidence="1" id="KW-0472">Membrane</keyword>
<dbReference type="RefSeq" id="WP_097441484.1">
    <property type="nucleotide sequence ID" value="NZ_NBWU01000001.1"/>
</dbReference>
<dbReference type="Proteomes" id="UP000219559">
    <property type="component" value="Unassembled WGS sequence"/>
</dbReference>
<gene>
    <name evidence="3" type="ORF">B7P33_01260</name>
</gene>
<evidence type="ECO:0000259" key="2">
    <source>
        <dbReference type="SMART" id="SM00871"/>
    </source>
</evidence>
<feature type="transmembrane region" description="Helical" evidence="1">
    <location>
        <begin position="7"/>
        <end position="26"/>
    </location>
</feature>
<organism evidence="3 4">
    <name type="scientific">Sediminicola luteus</name>
    <dbReference type="NCBI Taxonomy" id="319238"/>
    <lineage>
        <taxon>Bacteria</taxon>
        <taxon>Pseudomonadati</taxon>
        <taxon>Bacteroidota</taxon>
        <taxon>Flavobacteriia</taxon>
        <taxon>Flavobacteriales</taxon>
        <taxon>Flavobacteriaceae</taxon>
        <taxon>Sediminicola</taxon>
    </lineage>
</organism>
<keyword evidence="1" id="KW-1133">Transmembrane helix</keyword>
<accession>A0A2A4GAI1</accession>
<reference evidence="3 4" key="1">
    <citation type="submission" date="2017-04" db="EMBL/GenBank/DDBJ databases">
        <title>A new member of the family Flavobacteriaceae isolated from ascidians.</title>
        <authorList>
            <person name="Chen L."/>
        </authorList>
    </citation>
    <scope>NUCLEOTIDE SEQUENCE [LARGE SCALE GENOMIC DNA]</scope>
    <source>
        <strain evidence="3 4">HQA918</strain>
    </source>
</reference>
<proteinExistence type="predicted"/>
<dbReference type="Pfam" id="PF06445">
    <property type="entry name" value="GyrI-like"/>
    <property type="match status" value="1"/>
</dbReference>
<dbReference type="SUPFAM" id="SSF55136">
    <property type="entry name" value="Probable bacterial effector-binding domain"/>
    <property type="match status" value="1"/>
</dbReference>
<name>A0A2A4GAI1_9FLAO</name>
<comment type="caution">
    <text evidence="3">The sequence shown here is derived from an EMBL/GenBank/DDBJ whole genome shotgun (WGS) entry which is preliminary data.</text>
</comment>
<evidence type="ECO:0000256" key="1">
    <source>
        <dbReference type="SAM" id="Phobius"/>
    </source>
</evidence>
<dbReference type="AlphaFoldDB" id="A0A2A4GAI1"/>
<dbReference type="InterPro" id="IPR029442">
    <property type="entry name" value="GyrI-like"/>
</dbReference>
<evidence type="ECO:0000313" key="4">
    <source>
        <dbReference type="Proteomes" id="UP000219559"/>
    </source>
</evidence>
<feature type="domain" description="AraC effector-binding" evidence="2">
    <location>
        <begin position="145"/>
        <end position="296"/>
    </location>
</feature>
<dbReference type="InterPro" id="IPR011256">
    <property type="entry name" value="Reg_factor_effector_dom_sf"/>
</dbReference>